<dbReference type="eggNOG" id="KOG0381">
    <property type="taxonomic scope" value="Eukaryota"/>
</dbReference>
<feature type="domain" description="HMG box" evidence="3">
    <location>
        <begin position="53"/>
        <end position="121"/>
    </location>
</feature>
<dbReference type="OrthoDB" id="5550281at2759"/>
<feature type="DNA-binding region" description="HMG box" evidence="2">
    <location>
        <begin position="126"/>
        <end position="194"/>
    </location>
</feature>
<dbReference type="CDD" id="cd22012">
    <property type="entry name" value="HMG-box_ABF2_IXR1-like_rpt2"/>
    <property type="match status" value="2"/>
</dbReference>
<dbReference type="SMART" id="SM00398">
    <property type="entry name" value="HMG"/>
    <property type="match status" value="2"/>
</dbReference>
<dbReference type="HOGENOM" id="CLU_082854_2_0_1"/>
<evidence type="ECO:0000313" key="5">
    <source>
        <dbReference type="Proteomes" id="UP000000267"/>
    </source>
</evidence>
<evidence type="ECO:0000313" key="4">
    <source>
        <dbReference type="EMBL" id="EDO19503.1"/>
    </source>
</evidence>
<dbReference type="Proteomes" id="UP000000267">
    <property type="component" value="Unassembled WGS sequence"/>
</dbReference>
<dbReference type="AlphaFoldDB" id="A7TDN3"/>
<dbReference type="KEGG" id="vpo:Kpol_1018p32"/>
<dbReference type="PhylomeDB" id="A7TDN3"/>
<accession>A7TDN3</accession>
<dbReference type="Gene3D" id="1.10.30.10">
    <property type="entry name" value="High mobility group box domain"/>
    <property type="match status" value="2"/>
</dbReference>
<evidence type="ECO:0000256" key="2">
    <source>
        <dbReference type="PROSITE-ProRule" id="PRU00267"/>
    </source>
</evidence>
<dbReference type="PANTHER" id="PTHR48112">
    <property type="entry name" value="HIGH MOBILITY GROUP PROTEIN DSP1"/>
    <property type="match status" value="1"/>
</dbReference>
<dbReference type="OMA" id="PHSANEV"/>
<dbReference type="InterPro" id="IPR009071">
    <property type="entry name" value="HMG_box_dom"/>
</dbReference>
<dbReference type="SUPFAM" id="SSF47095">
    <property type="entry name" value="HMG-box"/>
    <property type="match status" value="2"/>
</dbReference>
<dbReference type="InParanoid" id="A7TDN3"/>
<evidence type="ECO:0000259" key="3">
    <source>
        <dbReference type="PROSITE" id="PS50118"/>
    </source>
</evidence>
<dbReference type="PANTHER" id="PTHR48112:SF22">
    <property type="entry name" value="MITOCHONDRIAL TRANSCRIPTION FACTOR A, ISOFORM B"/>
    <property type="match status" value="1"/>
</dbReference>
<dbReference type="EMBL" id="DS480378">
    <property type="protein sequence ID" value="EDO19503.1"/>
    <property type="molecule type" value="Genomic_DNA"/>
</dbReference>
<proteinExistence type="predicted"/>
<dbReference type="PROSITE" id="PS50118">
    <property type="entry name" value="HMG_BOX_2"/>
    <property type="match status" value="2"/>
</dbReference>
<dbReference type="InterPro" id="IPR036910">
    <property type="entry name" value="HMG_box_dom_sf"/>
</dbReference>
<dbReference type="GO" id="GO:0003677">
    <property type="term" value="F:DNA binding"/>
    <property type="evidence" value="ECO:0007669"/>
    <property type="project" value="UniProtKB-UniRule"/>
</dbReference>
<feature type="DNA-binding region" description="HMG box" evidence="2">
    <location>
        <begin position="53"/>
        <end position="121"/>
    </location>
</feature>
<dbReference type="GO" id="GO:0005634">
    <property type="term" value="C:nucleus"/>
    <property type="evidence" value="ECO:0007669"/>
    <property type="project" value="UniProtKB-UniRule"/>
</dbReference>
<protein>
    <recommendedName>
        <fullName evidence="3">HMG box domain-containing protein</fullName>
    </recommendedName>
</protein>
<feature type="domain" description="HMG box" evidence="3">
    <location>
        <begin position="126"/>
        <end position="194"/>
    </location>
</feature>
<reference evidence="4 5" key="1">
    <citation type="journal article" date="2007" name="Proc. Natl. Acad. Sci. U.S.A.">
        <title>Independent sorting-out of thousands of duplicated gene pairs in two yeast species descended from a whole-genome duplication.</title>
        <authorList>
            <person name="Scannell D.R."/>
            <person name="Frank A.C."/>
            <person name="Conant G.C."/>
            <person name="Byrne K.P."/>
            <person name="Woolfit M."/>
            <person name="Wolfe K.H."/>
        </authorList>
    </citation>
    <scope>NUCLEOTIDE SEQUENCE [LARGE SCALE GENOMIC DNA]</scope>
    <source>
        <strain evidence="5">ATCC 22028 / DSM 70294 / BCRC 21397 / CBS 2163 / NBRC 10782 / NRRL Y-8283 / UCD 57-17</strain>
    </source>
</reference>
<dbReference type="InterPro" id="IPR050342">
    <property type="entry name" value="HMGB"/>
</dbReference>
<name>A7TDN3_VANPO</name>
<dbReference type="RefSeq" id="XP_001647361.1">
    <property type="nucleotide sequence ID" value="XM_001647311.1"/>
</dbReference>
<keyword evidence="1 2" id="KW-0238">DNA-binding</keyword>
<keyword evidence="2" id="KW-0539">Nucleus</keyword>
<organism evidence="5">
    <name type="scientific">Vanderwaltozyma polyspora (strain ATCC 22028 / DSM 70294 / BCRC 21397 / CBS 2163 / NBRC 10782 / NRRL Y-8283 / UCD 57-17)</name>
    <name type="common">Kluyveromyces polysporus</name>
    <dbReference type="NCBI Taxonomy" id="436907"/>
    <lineage>
        <taxon>Eukaryota</taxon>
        <taxon>Fungi</taxon>
        <taxon>Dikarya</taxon>
        <taxon>Ascomycota</taxon>
        <taxon>Saccharomycotina</taxon>
        <taxon>Saccharomycetes</taxon>
        <taxon>Saccharomycetales</taxon>
        <taxon>Saccharomycetaceae</taxon>
        <taxon>Vanderwaltozyma</taxon>
    </lineage>
</organism>
<gene>
    <name evidence="4" type="ORF">Kpol_1018p32</name>
</gene>
<sequence>MFRSVLVRQSVCNVVPKTLVAPLCGAQLIHTSSLLSLHQTGIVNKKSEAKGGPKRPIPSFMLFVKSIRGNLTQEYPHYKPTEIAKLCGERWRALSEYEKRPFVEEYEKALEDYKIEKLAFEKTLPPKRPGGPFIQYANEVRSSVDEKYSELSLVERTKKIGEGWRSLSEYERQQYTDKYEALMNEWKLKMQNSS</sequence>
<dbReference type="GeneID" id="5547859"/>
<evidence type="ECO:0000256" key="1">
    <source>
        <dbReference type="ARBA" id="ARBA00023125"/>
    </source>
</evidence>
<dbReference type="FunCoup" id="A7TDN3">
    <property type="interactions" value="612"/>
</dbReference>
<dbReference type="STRING" id="436907.A7TDN3"/>
<dbReference type="Pfam" id="PF00505">
    <property type="entry name" value="HMG_box"/>
    <property type="match status" value="2"/>
</dbReference>
<keyword evidence="5" id="KW-1185">Reference proteome</keyword>